<evidence type="ECO:0000256" key="1">
    <source>
        <dbReference type="SAM" id="SignalP"/>
    </source>
</evidence>
<dbReference type="PANTHER" id="PTHR43601">
    <property type="entry name" value="THIOREDOXIN, MITOCHONDRIAL"/>
    <property type="match status" value="1"/>
</dbReference>
<protein>
    <submittedName>
        <fullName evidence="3">Thioredoxin-like</fullName>
    </submittedName>
</protein>
<dbReference type="Pfam" id="PF13899">
    <property type="entry name" value="Thioredoxin_7"/>
    <property type="match status" value="1"/>
</dbReference>
<dbReference type="InterPro" id="IPR036249">
    <property type="entry name" value="Thioredoxin-like_sf"/>
</dbReference>
<sequence>MKKLGALIILFVAFKANAQNEIKFNQTTTWKETAEKAAATGKLIFVDCYTSWCSPCKWMDKNVFVEPTVATFFNDKFINVKIDMEKGEGLELRKKYSVKSYPTFLFVNSKGEVVHRTGSRMTVEEFLEEGKRAVDPKNGLVSLTEKYNGGARDLPFLLDYYLVLNKTDRTNAEKIGKDIVNEISAQQLNTEFGWKAIKTLARSESDKLGVHFMANPNMYNSWSKEEERDQLKDRLITSTIYGLMNADNEQAFMDKLAFFKKSDKIERRKQGVMLEADYYLKKGRIEDYVKLTNSALKNELKNDGEKLSFLAGRAGFKGGTSVTFLQQAYVLAKRSVEIAPEEYSVVSTFGYTCLYLKNKEEGLKAAKKAYLLADSLGSKVQNRAKQLVDEIEAL</sequence>
<dbReference type="Proteomes" id="UP000192678">
    <property type="component" value="Unassembled WGS sequence"/>
</dbReference>
<gene>
    <name evidence="3" type="ORF">SAMN04488101_101483</name>
</gene>
<feature type="chain" id="PRO_5013117089" evidence="1">
    <location>
        <begin position="19"/>
        <end position="394"/>
    </location>
</feature>
<dbReference type="OrthoDB" id="120730at2"/>
<keyword evidence="1" id="KW-0732">Signal</keyword>
<dbReference type="AlphaFoldDB" id="A0A1W2ADR5"/>
<dbReference type="RefSeq" id="WP_084287050.1">
    <property type="nucleotide sequence ID" value="NZ_FWYB01000001.1"/>
</dbReference>
<accession>A0A1W2ADR5</accession>
<dbReference type="EMBL" id="FWYB01000001">
    <property type="protein sequence ID" value="SMC58408.1"/>
    <property type="molecule type" value="Genomic_DNA"/>
</dbReference>
<organism evidence="3 4">
    <name type="scientific">Pedobacter nyackensis</name>
    <dbReference type="NCBI Taxonomy" id="475255"/>
    <lineage>
        <taxon>Bacteria</taxon>
        <taxon>Pseudomonadati</taxon>
        <taxon>Bacteroidota</taxon>
        <taxon>Sphingobacteriia</taxon>
        <taxon>Sphingobacteriales</taxon>
        <taxon>Sphingobacteriaceae</taxon>
        <taxon>Pedobacter</taxon>
    </lineage>
</organism>
<dbReference type="GO" id="GO:0045454">
    <property type="term" value="P:cell redox homeostasis"/>
    <property type="evidence" value="ECO:0007669"/>
    <property type="project" value="TreeGrafter"/>
</dbReference>
<dbReference type="PROSITE" id="PS51352">
    <property type="entry name" value="THIOREDOXIN_2"/>
    <property type="match status" value="1"/>
</dbReference>
<evidence type="ECO:0000259" key="2">
    <source>
        <dbReference type="PROSITE" id="PS51352"/>
    </source>
</evidence>
<dbReference type="InterPro" id="IPR013766">
    <property type="entry name" value="Thioredoxin_domain"/>
</dbReference>
<proteinExistence type="predicted"/>
<evidence type="ECO:0000313" key="3">
    <source>
        <dbReference type="EMBL" id="SMC58408.1"/>
    </source>
</evidence>
<evidence type="ECO:0000313" key="4">
    <source>
        <dbReference type="Proteomes" id="UP000192678"/>
    </source>
</evidence>
<dbReference type="STRING" id="475255.SAMN04488101_101483"/>
<dbReference type="PANTHER" id="PTHR43601:SF3">
    <property type="entry name" value="THIOREDOXIN, MITOCHONDRIAL"/>
    <property type="match status" value="1"/>
</dbReference>
<feature type="domain" description="Thioredoxin" evidence="2">
    <location>
        <begin position="2"/>
        <end position="139"/>
    </location>
</feature>
<dbReference type="SUPFAM" id="SSF52833">
    <property type="entry name" value="Thioredoxin-like"/>
    <property type="match status" value="1"/>
</dbReference>
<name>A0A1W2ADR5_9SPHI</name>
<reference evidence="3 4" key="1">
    <citation type="submission" date="2017-04" db="EMBL/GenBank/DDBJ databases">
        <authorList>
            <person name="Afonso C.L."/>
            <person name="Miller P.J."/>
            <person name="Scott M.A."/>
            <person name="Spackman E."/>
            <person name="Goraichik I."/>
            <person name="Dimitrov K.M."/>
            <person name="Suarez D.L."/>
            <person name="Swayne D.E."/>
        </authorList>
    </citation>
    <scope>NUCLEOTIDE SEQUENCE [LARGE SCALE GENOMIC DNA]</scope>
    <source>
        <strain evidence="3 4">DSM 19625</strain>
    </source>
</reference>
<dbReference type="Gene3D" id="3.40.30.10">
    <property type="entry name" value="Glutaredoxin"/>
    <property type="match status" value="1"/>
</dbReference>
<keyword evidence="4" id="KW-1185">Reference proteome</keyword>
<feature type="signal peptide" evidence="1">
    <location>
        <begin position="1"/>
        <end position="18"/>
    </location>
</feature>